<evidence type="ECO:0000313" key="1">
    <source>
        <dbReference type="EMBL" id="GAF75547.1"/>
    </source>
</evidence>
<name>X0SI46_9ZZZZ</name>
<dbReference type="EMBL" id="BARS01009499">
    <property type="protein sequence ID" value="GAF75547.1"/>
    <property type="molecule type" value="Genomic_DNA"/>
</dbReference>
<proteinExistence type="predicted"/>
<organism evidence="1">
    <name type="scientific">marine sediment metagenome</name>
    <dbReference type="NCBI Taxonomy" id="412755"/>
    <lineage>
        <taxon>unclassified sequences</taxon>
        <taxon>metagenomes</taxon>
        <taxon>ecological metagenomes</taxon>
    </lineage>
</organism>
<reference evidence="1" key="1">
    <citation type="journal article" date="2014" name="Front. Microbiol.">
        <title>High frequency of phylogenetically diverse reductive dehalogenase-homologous genes in deep subseafloor sedimentary metagenomes.</title>
        <authorList>
            <person name="Kawai M."/>
            <person name="Futagami T."/>
            <person name="Toyoda A."/>
            <person name="Takaki Y."/>
            <person name="Nishi S."/>
            <person name="Hori S."/>
            <person name="Arai W."/>
            <person name="Tsubouchi T."/>
            <person name="Morono Y."/>
            <person name="Uchiyama I."/>
            <person name="Ito T."/>
            <person name="Fujiyama A."/>
            <person name="Inagaki F."/>
            <person name="Takami H."/>
        </authorList>
    </citation>
    <scope>NUCLEOTIDE SEQUENCE</scope>
    <source>
        <strain evidence="1">Expedition CK06-06</strain>
    </source>
</reference>
<dbReference type="AlphaFoldDB" id="X0SI46"/>
<protein>
    <submittedName>
        <fullName evidence="1">Uncharacterized protein</fullName>
    </submittedName>
</protein>
<gene>
    <name evidence="1" type="ORF">S01H1_17857</name>
</gene>
<accession>X0SI46</accession>
<sequence length="160" mass="17207">GFSDDELSNQAHSLIHNIANLRDHLRRWASDHGQDKDKVDQVVDNCPDLQLIKDLSNKDKHGYPPRKGGHSGKCPQLVHVNRVMRLQTQAKKGSMVGMTLGPAGVPKFIGDGAAKAVVTGDVVDNDNNCIGDLYDIASKAVEAWENLLADFGLLGGANGT</sequence>
<feature type="non-terminal residue" evidence="1">
    <location>
        <position position="1"/>
    </location>
</feature>
<comment type="caution">
    <text evidence="1">The sequence shown here is derived from an EMBL/GenBank/DDBJ whole genome shotgun (WGS) entry which is preliminary data.</text>
</comment>